<name>A0A4U5LXH5_STECR</name>
<dbReference type="Proteomes" id="UP000298663">
    <property type="component" value="Unassembled WGS sequence"/>
</dbReference>
<keyword evidence="6" id="KW-0805">Transcription regulation</keyword>
<evidence type="ECO:0000256" key="3">
    <source>
        <dbReference type="ARBA" id="ARBA00019690"/>
    </source>
</evidence>
<accession>A0A4U5LXH5</accession>
<evidence type="ECO:0000256" key="5">
    <source>
        <dbReference type="ARBA" id="ARBA00031954"/>
    </source>
</evidence>
<evidence type="ECO:0000256" key="6">
    <source>
        <dbReference type="RuleBase" id="RU364152"/>
    </source>
</evidence>
<dbReference type="GO" id="GO:0003713">
    <property type="term" value="F:transcription coactivator activity"/>
    <property type="evidence" value="ECO:0007669"/>
    <property type="project" value="TreeGrafter"/>
</dbReference>
<protein>
    <recommendedName>
        <fullName evidence="3 6">Mediator of RNA polymerase II transcription subunit 20</fullName>
    </recommendedName>
    <alternativeName>
        <fullName evidence="5 6">Mediator complex subunit 20</fullName>
    </alternativeName>
</protein>
<dbReference type="GO" id="GO:0006357">
    <property type="term" value="P:regulation of transcription by RNA polymerase II"/>
    <property type="evidence" value="ECO:0007669"/>
    <property type="project" value="InterPro"/>
</dbReference>
<evidence type="ECO:0000313" key="8">
    <source>
        <dbReference type="Proteomes" id="UP000298663"/>
    </source>
</evidence>
<comment type="subcellular location">
    <subcellularLocation>
        <location evidence="1 6">Nucleus</location>
    </subcellularLocation>
</comment>
<reference evidence="7 8" key="2">
    <citation type="journal article" date="2019" name="G3 (Bethesda)">
        <title>Hybrid Assembly of the Genome of the Entomopathogenic Nematode Steinernema carpocapsae Identifies the X-Chromosome.</title>
        <authorList>
            <person name="Serra L."/>
            <person name="Macchietto M."/>
            <person name="Macias-Munoz A."/>
            <person name="McGill C.J."/>
            <person name="Rodriguez I.M."/>
            <person name="Rodriguez B."/>
            <person name="Murad R."/>
            <person name="Mortazavi A."/>
        </authorList>
    </citation>
    <scope>NUCLEOTIDE SEQUENCE [LARGE SCALE GENOMIC DNA]</scope>
    <source>
        <strain evidence="7 8">ALL</strain>
    </source>
</reference>
<comment type="caution">
    <text evidence="7">The sequence shown here is derived from an EMBL/GenBank/DDBJ whole genome shotgun (WGS) entry which is preliminary data.</text>
</comment>
<keyword evidence="8" id="KW-1185">Reference proteome</keyword>
<keyword evidence="4 6" id="KW-0539">Nucleus</keyword>
<organism evidence="7 8">
    <name type="scientific">Steinernema carpocapsae</name>
    <name type="common">Entomopathogenic nematode</name>
    <dbReference type="NCBI Taxonomy" id="34508"/>
    <lineage>
        <taxon>Eukaryota</taxon>
        <taxon>Metazoa</taxon>
        <taxon>Ecdysozoa</taxon>
        <taxon>Nematoda</taxon>
        <taxon>Chromadorea</taxon>
        <taxon>Rhabditida</taxon>
        <taxon>Tylenchina</taxon>
        <taxon>Panagrolaimomorpha</taxon>
        <taxon>Strongyloidoidea</taxon>
        <taxon>Steinernematidae</taxon>
        <taxon>Steinernema</taxon>
    </lineage>
</organism>
<evidence type="ECO:0000256" key="2">
    <source>
        <dbReference type="ARBA" id="ARBA00010743"/>
    </source>
</evidence>
<keyword evidence="6" id="KW-0010">Activator</keyword>
<dbReference type="AlphaFoldDB" id="A0A4U5LXH5"/>
<dbReference type="OrthoDB" id="1854899at2759"/>
<evidence type="ECO:0000256" key="4">
    <source>
        <dbReference type="ARBA" id="ARBA00023242"/>
    </source>
</evidence>
<comment type="similarity">
    <text evidence="2 6">Belongs to the Mediator complex subunit 20 family.</text>
</comment>
<comment type="subunit">
    <text evidence="6">Component of the Mediator complex.</text>
</comment>
<dbReference type="STRING" id="34508.A0A4U5LXH5"/>
<comment type="function">
    <text evidence="6">Component of the Mediator complex, a coactivator involved in the regulated transcription of nearly all RNA polymerase II-dependent genes. Mediator functions as a bridge to convey information from gene-specific regulatory proteins to the basal RNA polymerase II transcription machinery. Mediator is recruited to promoters by direct interactions with regulatory proteins and serves as a scaffold for the assembly of a functional preinitiation complex with RNA polymerase II and the general transcription factors.</text>
</comment>
<keyword evidence="6" id="KW-0804">Transcription</keyword>
<sequence length="198" mass="22060">MVGVAWVFESKNSPKQIEAVLEQFGAENICYYNVDCVPYNPSEGVQGSLQGCFLLHHSYCPESSFIQCGPIDASKRTAATSDRGFDLILSKLSKGLTPDLPGKFEVTGNEYKLQDFHIRVGSTVMNAVSKGVIVEIEYAATSLPNQACPLIGEAAQEFFREQQIEKPSVFNKQIPEYTMADTMEQYLHVFQDMRKKAT</sequence>
<dbReference type="EMBL" id="AZBU02000011">
    <property type="protein sequence ID" value="TKR60948.1"/>
    <property type="molecule type" value="Genomic_DNA"/>
</dbReference>
<reference evidence="7 8" key="1">
    <citation type="journal article" date="2015" name="Genome Biol.">
        <title>Comparative genomics of Steinernema reveals deeply conserved gene regulatory networks.</title>
        <authorList>
            <person name="Dillman A.R."/>
            <person name="Macchietto M."/>
            <person name="Porter C.F."/>
            <person name="Rogers A."/>
            <person name="Williams B."/>
            <person name="Antoshechkin I."/>
            <person name="Lee M.M."/>
            <person name="Goodwin Z."/>
            <person name="Lu X."/>
            <person name="Lewis E.E."/>
            <person name="Goodrich-Blair H."/>
            <person name="Stock S.P."/>
            <person name="Adams B.J."/>
            <person name="Sternberg P.W."/>
            <person name="Mortazavi A."/>
        </authorList>
    </citation>
    <scope>NUCLEOTIDE SEQUENCE [LARGE SCALE GENOMIC DNA]</scope>
    <source>
        <strain evidence="7 8">ALL</strain>
    </source>
</reference>
<dbReference type="PANTHER" id="PTHR12465">
    <property type="entry name" value="UBIQUITIN SPECIFIC PROTEASE HOMOLOG 49"/>
    <property type="match status" value="1"/>
</dbReference>
<gene>
    <name evidence="6" type="primary">MED20</name>
    <name evidence="7" type="ORF">L596_028128</name>
</gene>
<dbReference type="GO" id="GO:0016592">
    <property type="term" value="C:mediator complex"/>
    <property type="evidence" value="ECO:0007669"/>
    <property type="project" value="InterPro"/>
</dbReference>
<evidence type="ECO:0000313" key="7">
    <source>
        <dbReference type="EMBL" id="TKR60948.1"/>
    </source>
</evidence>
<dbReference type="Pfam" id="PF08612">
    <property type="entry name" value="Med20"/>
    <property type="match status" value="1"/>
</dbReference>
<dbReference type="PANTHER" id="PTHR12465:SF0">
    <property type="entry name" value="MEDIATOR OF RNA POLYMERASE II TRANSCRIPTION SUBUNIT 20"/>
    <property type="match status" value="1"/>
</dbReference>
<dbReference type="InterPro" id="IPR013921">
    <property type="entry name" value="Mediator_Med20"/>
</dbReference>
<proteinExistence type="inferred from homology"/>
<evidence type="ECO:0000256" key="1">
    <source>
        <dbReference type="ARBA" id="ARBA00004123"/>
    </source>
</evidence>